<sequence>MAQKVNPISVRLNLNRSSDSSWFSDYYYGKLLYQDVNFRDYSASIRPPRRNKFGFRLGRCIIHHSPKRTFIHVFYLGRHYRQSGPTGLRAKKYKLTRRIDDGTDKKQNEVKIWPKKRYGYPDRSPSIHKIDQLLRVSGWMTSEDSTFPSLSRKDAFGWKNSNKRTSGKRYAFSCFGPEKAKLRSRFILRKRFAPDTFRFFCTCVECNASGTKHFAFVPFSFAPKKEAKHSLRPLLKHFMRPRFLSRKRFAPEKEAKYSLRSRFIRFAPFHRRISKVIPHTVFAAVRASLNYLVMQYFFHLKNQINFDPINIVSNLLMAQGVAKTSTLGKANKQRESLDKTKGTQSGESIRQPWSILDFGAPLLIRDAPRGKCWKAQSLSSRYYYWKKMQSFLSDQTNTNTLVKPVKITCVYKSASSIAQEISCKSEQKKAFRQICISIFREIENYEYVKGIRIRCSGRLKGAEIAKIECRKYGKTSLHVFSDQIDYAKAQASTPYGILGVKVWVSYS</sequence>
<dbReference type="SUPFAM" id="SSF54814">
    <property type="entry name" value="Prokaryotic type KH domain (KH-domain type II)"/>
    <property type="match status" value="1"/>
</dbReference>
<evidence type="ECO:0000256" key="6">
    <source>
        <dbReference type="ARBA" id="ARBA00035157"/>
    </source>
</evidence>
<keyword evidence="4 10" id="KW-0496">Mitochondrion</keyword>
<dbReference type="InterPro" id="IPR036419">
    <property type="entry name" value="Ribosomal_S3_C_sf"/>
</dbReference>
<dbReference type="GO" id="GO:0005840">
    <property type="term" value="C:ribosome"/>
    <property type="evidence" value="ECO:0007669"/>
    <property type="project" value="UniProtKB-KW"/>
</dbReference>
<protein>
    <recommendedName>
        <fullName evidence="6">Small ribosomal subunit protein uS3m</fullName>
    </recommendedName>
    <alternativeName>
        <fullName evidence="7">Ribosomal protein S3, mitochondrial</fullName>
    </alternativeName>
</protein>
<dbReference type="GO" id="GO:0003723">
    <property type="term" value="F:RNA binding"/>
    <property type="evidence" value="ECO:0007669"/>
    <property type="project" value="InterPro"/>
</dbReference>
<dbReference type="GO" id="GO:0005739">
    <property type="term" value="C:mitochondrion"/>
    <property type="evidence" value="ECO:0007669"/>
    <property type="project" value="UniProtKB-SubCell"/>
</dbReference>
<evidence type="ECO:0000256" key="1">
    <source>
        <dbReference type="ARBA" id="ARBA00004173"/>
    </source>
</evidence>
<feature type="domain" description="Small ribosomal subunit protein uS3 C-terminal" evidence="9">
    <location>
        <begin position="425"/>
        <end position="504"/>
    </location>
</feature>
<evidence type="ECO:0000256" key="2">
    <source>
        <dbReference type="ARBA" id="ARBA00010761"/>
    </source>
</evidence>
<dbReference type="EMBL" id="JQ002659">
    <property type="protein sequence ID" value="AEV55717.1"/>
    <property type="molecule type" value="Genomic_DNA"/>
</dbReference>
<dbReference type="RefSeq" id="YP_006234376.1">
    <property type="nucleotide sequence ID" value="NC_017755.1"/>
</dbReference>
<comment type="similarity">
    <text evidence="2 8">Belongs to the universal ribosomal protein uS3 family.</text>
</comment>
<dbReference type="PANTHER" id="PTHR35928:SF2">
    <property type="entry name" value="SMALL RIBOSOMAL SUBUNIT PROTEIN US3M"/>
    <property type="match status" value="1"/>
</dbReference>
<evidence type="ECO:0000256" key="5">
    <source>
        <dbReference type="ARBA" id="ARBA00023274"/>
    </source>
</evidence>
<keyword evidence="5 8" id="KW-0687">Ribonucleoprotein</keyword>
<evidence type="ECO:0000256" key="4">
    <source>
        <dbReference type="ARBA" id="ARBA00023128"/>
    </source>
</evidence>
<evidence type="ECO:0000256" key="8">
    <source>
        <dbReference type="RuleBase" id="RU003624"/>
    </source>
</evidence>
<comment type="subcellular location">
    <subcellularLocation>
        <location evidence="1">Mitochondrion</location>
    </subcellularLocation>
</comment>
<reference evidence="10" key="1">
    <citation type="journal article" date="2012" name="PLoS ONE">
        <title>The Mitochondrial Genome of the Lycophyte Huperzia squarrosa: The Most Archaic Form in Vascular Plants.</title>
        <authorList>
            <person name="Liu Y."/>
            <person name="Wang B."/>
            <person name="Cui P."/>
            <person name="Li L."/>
            <person name="Xue J.Y."/>
            <person name="Yu J."/>
            <person name="Qiu Y.L."/>
        </authorList>
    </citation>
    <scope>NUCLEOTIDE SEQUENCE</scope>
</reference>
<dbReference type="Pfam" id="PF00189">
    <property type="entry name" value="Ribosomal_S3_C"/>
    <property type="match status" value="1"/>
</dbReference>
<proteinExistence type="inferred from homology"/>
<dbReference type="GO" id="GO:0006412">
    <property type="term" value="P:translation"/>
    <property type="evidence" value="ECO:0007669"/>
    <property type="project" value="InterPro"/>
</dbReference>
<dbReference type="InterPro" id="IPR044954">
    <property type="entry name" value="Ribosomal_uS3m_plant"/>
</dbReference>
<dbReference type="InterPro" id="IPR018280">
    <property type="entry name" value="Ribosomal_uS3_CS"/>
</dbReference>
<evidence type="ECO:0000256" key="7">
    <source>
        <dbReference type="ARBA" id="ARBA00035414"/>
    </source>
</evidence>
<keyword evidence="3 8" id="KW-0689">Ribosomal protein</keyword>
<dbReference type="PANTHER" id="PTHR35928">
    <property type="entry name" value="RIBOSOMAL PROTEIN S3, MITOCHONDRIAL"/>
    <property type="match status" value="1"/>
</dbReference>
<evidence type="ECO:0000259" key="9">
    <source>
        <dbReference type="Pfam" id="PF00189"/>
    </source>
</evidence>
<dbReference type="SUPFAM" id="SSF54821">
    <property type="entry name" value="Ribosomal protein S3 C-terminal domain"/>
    <property type="match status" value="1"/>
</dbReference>
<evidence type="ECO:0000313" key="10">
    <source>
        <dbReference type="EMBL" id="AEV55717.1"/>
    </source>
</evidence>
<gene>
    <name evidence="10" type="primary">rps3</name>
    <name evidence="10" type="ORF">HusqMp136</name>
</gene>
<dbReference type="GO" id="GO:1990904">
    <property type="term" value="C:ribonucleoprotein complex"/>
    <property type="evidence" value="ECO:0007669"/>
    <property type="project" value="UniProtKB-KW"/>
</dbReference>
<accession>H9M810</accession>
<organism evidence="10">
    <name type="scientific">Phlegmariurus squarrosus</name>
    <name type="common">Rock tassel fern</name>
    <name type="synonym">Lycopodium squarrosum</name>
    <dbReference type="NCBI Taxonomy" id="73615"/>
    <lineage>
        <taxon>Eukaryota</taxon>
        <taxon>Viridiplantae</taxon>
        <taxon>Streptophyta</taxon>
        <taxon>Embryophyta</taxon>
        <taxon>Tracheophyta</taxon>
        <taxon>Lycopodiopsida</taxon>
        <taxon>Lycopodiales</taxon>
        <taxon>Lycopodiaceae</taxon>
        <taxon>Huperzioideae</taxon>
        <taxon>Phlegmariurus</taxon>
    </lineage>
</organism>
<dbReference type="AlphaFoldDB" id="H9M810"/>
<dbReference type="GO" id="GO:0003735">
    <property type="term" value="F:structural constituent of ribosome"/>
    <property type="evidence" value="ECO:0007669"/>
    <property type="project" value="InterPro"/>
</dbReference>
<geneLocation type="mitochondrion" evidence="10"/>
<name>H9M810_PHLSQ</name>
<dbReference type="InterPro" id="IPR009019">
    <property type="entry name" value="KH_sf_prok-type"/>
</dbReference>
<evidence type="ECO:0000256" key="3">
    <source>
        <dbReference type="ARBA" id="ARBA00022980"/>
    </source>
</evidence>
<dbReference type="Gene3D" id="3.30.1140.32">
    <property type="entry name" value="Ribosomal protein S3, C-terminal domain"/>
    <property type="match status" value="1"/>
</dbReference>
<dbReference type="PROSITE" id="PS00548">
    <property type="entry name" value="RIBOSOMAL_S3"/>
    <property type="match status" value="1"/>
</dbReference>
<dbReference type="InterPro" id="IPR001351">
    <property type="entry name" value="Ribosomal_uS3_C"/>
</dbReference>
<dbReference type="GeneID" id="12354536"/>